<reference evidence="13" key="1">
    <citation type="journal article" date="2021" name="Proc. Natl. Acad. Sci. U.S.A.">
        <title>Three genomes in the algal genus Volvox reveal the fate of a haploid sex-determining region after a transition to homothallism.</title>
        <authorList>
            <person name="Yamamoto K."/>
            <person name="Hamaji T."/>
            <person name="Kawai-Toyooka H."/>
            <person name="Matsuzaki R."/>
            <person name="Takahashi F."/>
            <person name="Nishimura Y."/>
            <person name="Kawachi M."/>
            <person name="Noguchi H."/>
            <person name="Minakuchi Y."/>
            <person name="Umen J.G."/>
            <person name="Toyoda A."/>
            <person name="Nozaki H."/>
        </authorList>
    </citation>
    <scope>NUCLEOTIDE SEQUENCE</scope>
    <source>
        <strain evidence="13">NIES-3780</strain>
    </source>
</reference>
<comment type="subcellular location">
    <subcellularLocation>
        <location evidence="1">Membrane</location>
        <topology evidence="1">Multi-pass membrane protein</topology>
    </subcellularLocation>
</comment>
<evidence type="ECO:0000256" key="1">
    <source>
        <dbReference type="ARBA" id="ARBA00004141"/>
    </source>
</evidence>
<evidence type="ECO:0000313" key="14">
    <source>
        <dbReference type="Proteomes" id="UP000747399"/>
    </source>
</evidence>
<feature type="compositionally biased region" description="Low complexity" evidence="10">
    <location>
        <begin position="83"/>
        <end position="103"/>
    </location>
</feature>
<feature type="transmembrane region" description="Helical" evidence="11">
    <location>
        <begin position="1248"/>
        <end position="1271"/>
    </location>
</feature>
<feature type="compositionally biased region" description="Basic and acidic residues" evidence="10">
    <location>
        <begin position="2169"/>
        <end position="2184"/>
    </location>
</feature>
<feature type="region of interest" description="Disordered" evidence="10">
    <location>
        <begin position="531"/>
        <end position="553"/>
    </location>
</feature>
<organism evidence="13 14">
    <name type="scientific">Volvox africanus</name>
    <dbReference type="NCBI Taxonomy" id="51714"/>
    <lineage>
        <taxon>Eukaryota</taxon>
        <taxon>Viridiplantae</taxon>
        <taxon>Chlorophyta</taxon>
        <taxon>core chlorophytes</taxon>
        <taxon>Chlorophyceae</taxon>
        <taxon>CS clade</taxon>
        <taxon>Chlamydomonadales</taxon>
        <taxon>Volvocaceae</taxon>
        <taxon>Volvox</taxon>
    </lineage>
</organism>
<keyword evidence="5" id="KW-0808">Transferase</keyword>
<dbReference type="Proteomes" id="UP000747399">
    <property type="component" value="Unassembled WGS sequence"/>
</dbReference>
<feature type="region of interest" description="Disordered" evidence="10">
    <location>
        <begin position="3658"/>
        <end position="3681"/>
    </location>
</feature>
<feature type="transmembrane region" description="Helical" evidence="11">
    <location>
        <begin position="3230"/>
        <end position="3250"/>
    </location>
</feature>
<gene>
    <name evidence="13" type="ORF">Vafri_7680</name>
</gene>
<keyword evidence="14" id="KW-1185">Reference proteome</keyword>
<feature type="transmembrane region" description="Helical" evidence="11">
    <location>
        <begin position="1283"/>
        <end position="1303"/>
    </location>
</feature>
<protein>
    <recommendedName>
        <fullName evidence="3">1,3-beta-glucan synthase</fullName>
        <ecNumber evidence="3">2.4.1.34</ecNumber>
    </recommendedName>
</protein>
<evidence type="ECO:0000313" key="13">
    <source>
        <dbReference type="EMBL" id="GIL51751.1"/>
    </source>
</evidence>
<evidence type="ECO:0000256" key="3">
    <source>
        <dbReference type="ARBA" id="ARBA00012589"/>
    </source>
</evidence>
<dbReference type="GO" id="GO:0006075">
    <property type="term" value="P:(1-&gt;3)-beta-D-glucan biosynthetic process"/>
    <property type="evidence" value="ECO:0007669"/>
    <property type="project" value="InterPro"/>
</dbReference>
<dbReference type="Pfam" id="PF14288">
    <property type="entry name" value="FKS1_dom1"/>
    <property type="match status" value="1"/>
</dbReference>
<feature type="region of interest" description="Disordered" evidence="10">
    <location>
        <begin position="151"/>
        <end position="187"/>
    </location>
</feature>
<feature type="region of interest" description="Disordered" evidence="10">
    <location>
        <begin position="1935"/>
        <end position="1967"/>
    </location>
</feature>
<comment type="catalytic activity">
    <reaction evidence="9">
        <text>[(1-&gt;3)-beta-D-glucosyl](n) + UDP-alpha-D-glucose = [(1-&gt;3)-beta-D-glucosyl](n+1) + UDP + H(+)</text>
        <dbReference type="Rhea" id="RHEA:21476"/>
        <dbReference type="Rhea" id="RHEA-COMP:11146"/>
        <dbReference type="Rhea" id="RHEA-COMP:14303"/>
        <dbReference type="ChEBI" id="CHEBI:15378"/>
        <dbReference type="ChEBI" id="CHEBI:37671"/>
        <dbReference type="ChEBI" id="CHEBI:58223"/>
        <dbReference type="ChEBI" id="CHEBI:58885"/>
        <dbReference type="EC" id="2.4.1.34"/>
    </reaction>
</comment>
<evidence type="ECO:0000256" key="6">
    <source>
        <dbReference type="ARBA" id="ARBA00022692"/>
    </source>
</evidence>
<feature type="transmembrane region" description="Helical" evidence="11">
    <location>
        <begin position="3436"/>
        <end position="3461"/>
    </location>
</feature>
<feature type="compositionally biased region" description="Polar residues" evidence="10">
    <location>
        <begin position="2208"/>
        <end position="2217"/>
    </location>
</feature>
<feature type="region of interest" description="Disordered" evidence="10">
    <location>
        <begin position="3708"/>
        <end position="3732"/>
    </location>
</feature>
<feature type="region of interest" description="Disordered" evidence="10">
    <location>
        <begin position="1"/>
        <end position="136"/>
    </location>
</feature>
<dbReference type="PANTHER" id="PTHR12741">
    <property type="entry name" value="LYST-INTERACTING PROTEIN LIP5 DOPAMINE RESPONSIVE PROTEIN DRG-1"/>
    <property type="match status" value="1"/>
</dbReference>
<feature type="compositionally biased region" description="Basic and acidic residues" evidence="10">
    <location>
        <begin position="2195"/>
        <end position="2207"/>
    </location>
</feature>
<feature type="transmembrane region" description="Helical" evidence="11">
    <location>
        <begin position="3404"/>
        <end position="3424"/>
    </location>
</feature>
<feature type="region of interest" description="Disordered" evidence="10">
    <location>
        <begin position="1982"/>
        <end position="2284"/>
    </location>
</feature>
<dbReference type="EC" id="2.4.1.34" evidence="3"/>
<keyword evidence="4" id="KW-0328">Glycosyltransferase</keyword>
<dbReference type="GO" id="GO:0000148">
    <property type="term" value="C:1,3-beta-D-glucan synthase complex"/>
    <property type="evidence" value="ECO:0007669"/>
    <property type="project" value="InterPro"/>
</dbReference>
<feature type="compositionally biased region" description="Basic and acidic residues" evidence="10">
    <location>
        <begin position="2035"/>
        <end position="2063"/>
    </location>
</feature>
<feature type="transmembrane region" description="Helical" evidence="11">
    <location>
        <begin position="3295"/>
        <end position="3314"/>
    </location>
</feature>
<dbReference type="GO" id="GO:0003843">
    <property type="term" value="F:1,3-beta-D-glucan synthase activity"/>
    <property type="evidence" value="ECO:0007669"/>
    <property type="project" value="UniProtKB-EC"/>
</dbReference>
<evidence type="ECO:0000256" key="4">
    <source>
        <dbReference type="ARBA" id="ARBA00022676"/>
    </source>
</evidence>
<feature type="compositionally biased region" description="Low complexity" evidence="10">
    <location>
        <begin position="1945"/>
        <end position="1955"/>
    </location>
</feature>
<feature type="transmembrane region" description="Helical" evidence="11">
    <location>
        <begin position="1347"/>
        <end position="1369"/>
    </location>
</feature>
<dbReference type="SMART" id="SM01205">
    <property type="entry name" value="FKS1_dom1"/>
    <property type="match status" value="1"/>
</dbReference>
<feature type="transmembrane region" description="Helical" evidence="11">
    <location>
        <begin position="3507"/>
        <end position="3525"/>
    </location>
</feature>
<evidence type="ECO:0000256" key="8">
    <source>
        <dbReference type="ARBA" id="ARBA00023136"/>
    </source>
</evidence>
<feature type="region of interest" description="Disordered" evidence="10">
    <location>
        <begin position="215"/>
        <end position="238"/>
    </location>
</feature>
<keyword evidence="6 11" id="KW-0812">Transmembrane</keyword>
<evidence type="ECO:0000259" key="12">
    <source>
        <dbReference type="SMART" id="SM01205"/>
    </source>
</evidence>
<feature type="compositionally biased region" description="Acidic residues" evidence="10">
    <location>
        <begin position="2159"/>
        <end position="2168"/>
    </location>
</feature>
<dbReference type="PANTHER" id="PTHR12741:SF48">
    <property type="entry name" value="1,3-BETA-GLUCAN SYNTHASE COMPONENT FKS1-RELATED"/>
    <property type="match status" value="1"/>
</dbReference>
<evidence type="ECO:0000256" key="2">
    <source>
        <dbReference type="ARBA" id="ARBA00009040"/>
    </source>
</evidence>
<sequence>MQLEPGAAGWLPSAGEGPLAEGMPSARKASRNGLRECLLRIGQDDDTEDSTPELSMEDASEAPGRAAGGWRSSVLAHSKASRPADAAATPDAVPDVPIADATPSQASGSPPRLERRATSGLDANRSSTSGPSIVEGRLTVNGILTAARQTAANTGALPQPQRFRDSAPGALGPQSTETAQEAPEPANDLTVEVVTEPSTGPSVDTGIKAVTAEDAMVKGSGDRDPSAPPPKGSFVSPLLAGKSSLALRLIQNDEESGKDSPAVADVPVRMGWRTAVGALSRGAERTPDQLGFSESGNDPAAAAAPQQQRSLWRNITKSFGGQLQDADADMSTPGLTDRMSRSDLPFPSSRAPASLSHHSDKPDGGMIRTPGALSSPQTPGSPIATGDGDSDATRMVRIEAAAARAVREADVEAVESKRSGTFSDGGASPSKSGSRRLRFTSAKPSSANSTFGGGSGTPNSQGSRSGMRIQSFRDRVANALGLGGLVGSRSHDGATPRTDEEDVSPSSAQGAVHSVLKKEGTSKQLRLGFAAGDEDDETGGFSPSRPKLATGNSHRELQIGVPMASETSAAGTTTFKGRDAGAGLDNVLSSARPDSAVVPGRLHLSSSQMDVQVHDLEETLLSPSNLLPPGESLPPPLPRQVALLAKSSDVAPVAAATVSSQQRLEALRGLSMKTRSAASEASGASTAAATNGTNTATVMTPTATMAATIMQSALNVVQPSVPEKPAPVTTTVKARSTIKLPIITTGHWESLVFATVWRVCRVFGFQAFNIRPSTQNDAKREYVPATIFAAADHLIQLLVKNGYVRRHRGDDTDEERFAKALFEFHSTIFYSYEMQWIKMQQLSPRAQRFTDELREKIFSEHYVINGLLCELALYFLIFTEAANLRFCSEAMWMIFWCMNHSYVMADLWNRGSPDRVPNGRDRLPQLRNTFQHLIKELQTQISIRPADMRPEDCGKMSSILSRLANCADVPLSDRELLADLVCYGDGGFFMDRVTTPIFFVMSYEIDHLSTLGVDTAHRLGYDDFNESLTCRDVVYNALLELRVTPQDIANGATNDAYHSLTSLGFQGRTVINNKFDPQVAAEWWRHRVFVKTYRERRSWWGVYRAFFRVYAFHFVLFHLMQAQAFAGWDWRVVSSALITHAWLTWLERVANWMMTMPSPEPLQTTMTKIFDRKGFYKLDQVIALMQHTKGQRYRGGIAALNNTERLKLMKAHQTRSANDLATPTQRLTIKQLRAMQPERILVIEGTPLYGLFGGLTEWLFIAISITALYVLQFLDTDLRSYAYNNWGFVAAGYTGLHVVHFILTTRDGYTISLTEALHLPEYFQNWSSRPRPRTWMYNDMHIKWKNYFVNAFFWLLVLAMKIPFDYFVIHTPLVKPLRLLLTRKWMGCKGDWYRFPGGVRIPCIGGDWILVAARVFPFIIVALFDTALFYQFIVTAFGIYHGLIKLDLGVVSTWEDLVREFHKSPPRWWIRCMSFTGNENQKNLLFQTISANAQAAADADETGGGQGEEVKKNVAISDGLMFKIKIVTPEEIKAKQGLMLKERKINMQAGKAGSSNEVEGKAVKAVQDKVSTAAPGAAGAPARPGGPVLNLTTSIKHTGGNSTTAALPGGKPDIRSVPSAGGLTATTGGGGGGGGGAPKPVPDAAAKGPSYRQMISVNGRTGVPLVGQDFKDTQTRPQGLGGLFGWRGSENPGTAPPGMMQLPGMVPLPGARSNGLPPTASAGTPAGTAGVGAAPGVASLFGTRRGSVGEDGTASGSGGSGLITGKMKALATSGLAAAKLTRKANQVQPEPVAEGTEDRYREGGPEPYDLASTAAAAVAPSDFKTRSRTSMLGLEAAPTPRHPAWQPEELLGPGHRDYDAANDPLSPGNTHKQPEEGRTLAHRIWQFWSGRQGRREERALGPGLVSGPALASLRVHGWRPENEIEAWREDTVQDGETFTSHHQQQRQQQQQQQQQGDPRQEYSGSASSYPIYHGALVEGVTLVGPDGRPLPQDGAGGDGADEESGPRRPAPLVLLTEVPIIRIDSESSNSSQQESLDRPLGRGALSKEGKFMEGKRKSIEFREPASAANRAGAAEDSDDEAVQSGRPAGTVKFSRRSASTSREFDDNNSPRTSRVQSKPTKASPSPESKRHGGFFSSLFRSKSGDQESPSKDGGKDGSDQDEDSESDGDGDRTTPESRRSKDLFGRSNTDSSMNGKREISFHFKRTELSASGSSNAWKESEQSVRGGGGVGISRRWDDVSSRGRGGGPSRRSVDMSVRGGAPSRRSLEMSVRGAASRRSMDSSVLGGRGAVGPAAAGFGVQRQKSIAGAGVLNRRASFVSPANLQRTRSISAAASTNFEQKQFAKKYERQHSMAAQVVKRDLATRTTSMVLMGTEELQNMEDDDLDVVSEQMMMWSSFAEAWDAVCDDLREGDLISDKEMSLLKFVRLESSGKLYGLRPILLPTFFFAGQIRKVVDTGRVNTAQVMVLTEFRVLITWLACQLGIMSGKHAHVIMTASLYGGIINVKHINLRKKSFDSAIAIVGLVDTAIRTREVPFEIQAFAEHLLIILNGLESECYAVQKMWELGRVSDDELDGALTLFEVVQDMQERVRSDPEELKQCLKRAVAMEDLTTNTNVLMQVTTVLKQMLTTTSADATPQGEEAQRVLGFFINSLGHPSLDKPQSVEFMLSWSVLTPVYEEDVLYAVDAKLTAEELGLKYKKITDLLSETDDGFSLMAYLRAMFSFEWSNFKERMRRMVGNQVDIPDWGEVTELDFGPGGLLFDYRTELQLWASYRGQLLARTVRGMMCYERALKVICRMEYPTPMGITDDDYNRWVDAMVGSKFEYVIAVQTYGRNARSNDLRLRQLSQSVDTLVQRFPTLKVAYLDDAVDQERYGPTQYSVLIRNRKASDPIVDPTRPFSKITEAYRIRLPYNKYSHRGVVLGEGKPENQNHASVFAFNEGLQAIDMNQDNYLAEALKMRNLLSELNPSNKGAQFLLFADDTPQQVLSPHMTAAELRFVILSRMKRSFPTALVGFREWIFSANTGALGQYAAATEYSFATIQSRIMTKPPRVRMHYGHPDVFNKTHIMTRGGMSKGTRTLHISEDYFIGAAHTLRGARIRYKEYISCGKGRDMGFDSILGYQKKISGGAGDLATSREVHRLGTRLEFFRLMSFYHGGIGHFLNSYLTLKAAWYNIWALLLTAMAQAMELGLKGDKGQVTLTQTYNVQQVLQLGTLSIIPYVGQLILETGLLRTAITIFGQIVTGSLFFYIFQQQTVASSFATVMAFGGMRYIGTGRGFSIQTTDFIKMYTMYARTHLYLGFEVLFFCVTLYALNDCVTCNYAALTWNSWLLAFVMILCPLWFNPFIFNLSKVQRDYMAWKRWLGGDVDGGTGTNWFTWNREQLAKPRNDDGNVTDAWRNAFREIMGTCLPYLLLVLATVSRIGFRIDGGKLLDSPYIEFLVATALLWAVVLSLSYLGHYLLERAKSKEWRIIRYVMTLTGMVLFVVYMVVLTRFYTGNGLTHLMQVGYANFVILIMLHRAATYLFTQNNTVREFVDAGYYTIDVLVGYAMFGILVVLSFVGVVNLLQSKLLFNEAFSQSVQTARIKMQVKRGGKQIKRKAKPGLLMTMDEWMRSRPASAASAATSMAPTAAPSAAPSVVPSVAPSAAPSVAASAFTSAANSGVPSRRNSFSGTNNSNGNRNTEVQAMSAAETARPLQPLPSRLGLVTSATDAAAESGPGSGASTADPLAADLGLRERRLRFG</sequence>
<keyword evidence="8 11" id="KW-0472">Membrane</keyword>
<feature type="compositionally biased region" description="Gly residues" evidence="10">
    <location>
        <begin position="1627"/>
        <end position="1637"/>
    </location>
</feature>
<dbReference type="Pfam" id="PF02364">
    <property type="entry name" value="Glucan_synthase"/>
    <property type="match status" value="1"/>
</dbReference>
<feature type="compositionally biased region" description="Low complexity" evidence="10">
    <location>
        <begin position="3712"/>
        <end position="3725"/>
    </location>
</feature>
<feature type="compositionally biased region" description="Polar residues" evidence="10">
    <location>
        <begin position="2096"/>
        <end position="2126"/>
    </location>
</feature>
<feature type="domain" description="1,3-beta-glucan synthase component FKS1-like" evidence="12">
    <location>
        <begin position="865"/>
        <end position="1037"/>
    </location>
</feature>
<keyword evidence="7 11" id="KW-1133">Transmembrane helix</keyword>
<feature type="transmembrane region" description="Helical" evidence="11">
    <location>
        <begin position="3326"/>
        <end position="3347"/>
    </location>
</feature>
<evidence type="ECO:0000256" key="11">
    <source>
        <dbReference type="SAM" id="Phobius"/>
    </source>
</evidence>
<dbReference type="InterPro" id="IPR003440">
    <property type="entry name" value="Glyco_trans_48_dom"/>
</dbReference>
<comment type="caution">
    <text evidence="13">The sequence shown here is derived from an EMBL/GenBank/DDBJ whole genome shotgun (WGS) entry which is preliminary data.</text>
</comment>
<comment type="similarity">
    <text evidence="2">Belongs to the glycosyltransferase 48 family.</text>
</comment>
<proteinExistence type="inferred from homology"/>
<feature type="compositionally biased region" description="Basic and acidic residues" evidence="10">
    <location>
        <begin position="2142"/>
        <end position="2158"/>
    </location>
</feature>
<feature type="region of interest" description="Disordered" evidence="10">
    <location>
        <begin position="1594"/>
        <end position="1649"/>
    </location>
</feature>
<accession>A0A8J4B1M9</accession>
<feature type="compositionally biased region" description="Low complexity" evidence="10">
    <location>
        <begin position="299"/>
        <end position="308"/>
    </location>
</feature>
<evidence type="ECO:0000256" key="5">
    <source>
        <dbReference type="ARBA" id="ARBA00022679"/>
    </source>
</evidence>
<evidence type="ECO:0000256" key="10">
    <source>
        <dbReference type="SAM" id="MobiDB-lite"/>
    </source>
</evidence>
<dbReference type="EMBL" id="BNCO01000011">
    <property type="protein sequence ID" value="GIL51751.1"/>
    <property type="molecule type" value="Genomic_DNA"/>
</dbReference>
<feature type="region of interest" description="Disordered" evidence="10">
    <location>
        <begin position="278"/>
        <end position="519"/>
    </location>
</feature>
<feature type="compositionally biased region" description="Polar residues" evidence="10">
    <location>
        <begin position="1594"/>
        <end position="1605"/>
    </location>
</feature>
<feature type="compositionally biased region" description="Basic and acidic residues" evidence="10">
    <location>
        <begin position="489"/>
        <end position="498"/>
    </location>
</feature>
<feature type="region of interest" description="Disordered" evidence="10">
    <location>
        <begin position="1782"/>
        <end position="1806"/>
    </location>
</feature>
<name>A0A8J4B1M9_9CHLO</name>
<feature type="transmembrane region" description="Helical" evidence="11">
    <location>
        <begin position="3473"/>
        <end position="3495"/>
    </location>
</feature>
<feature type="transmembrane region" description="Helical" evidence="11">
    <location>
        <begin position="1415"/>
        <end position="1440"/>
    </location>
</feature>
<dbReference type="GO" id="GO:0005886">
    <property type="term" value="C:plasma membrane"/>
    <property type="evidence" value="ECO:0007669"/>
    <property type="project" value="TreeGrafter"/>
</dbReference>
<evidence type="ECO:0000256" key="9">
    <source>
        <dbReference type="ARBA" id="ARBA00047777"/>
    </source>
</evidence>
<dbReference type="GO" id="GO:0008360">
    <property type="term" value="P:regulation of cell shape"/>
    <property type="evidence" value="ECO:0007669"/>
    <property type="project" value="UniProtKB-KW"/>
</dbReference>
<evidence type="ECO:0000256" key="7">
    <source>
        <dbReference type="ARBA" id="ARBA00022989"/>
    </source>
</evidence>
<feature type="transmembrane region" description="Helical" evidence="11">
    <location>
        <begin position="3537"/>
        <end position="3563"/>
    </location>
</feature>
<feature type="compositionally biased region" description="Acidic residues" evidence="10">
    <location>
        <begin position="44"/>
        <end position="60"/>
    </location>
</feature>
<feature type="compositionally biased region" description="Basic and acidic residues" evidence="10">
    <location>
        <begin position="405"/>
        <end position="418"/>
    </location>
</feature>
<feature type="compositionally biased region" description="Polar residues" evidence="10">
    <location>
        <begin position="309"/>
        <end position="321"/>
    </location>
</feature>
<dbReference type="InterPro" id="IPR026899">
    <property type="entry name" value="FKS1-like_dom1"/>
</dbReference>